<dbReference type="RefSeq" id="WP_041113482.1">
    <property type="nucleotide sequence ID" value="NZ_JARTHD010000018.1"/>
</dbReference>
<comment type="caution">
    <text evidence="1">The sequence shown here is derived from an EMBL/GenBank/DDBJ whole genome shotgun (WGS) entry which is preliminary data.</text>
</comment>
<evidence type="ECO:0000313" key="1">
    <source>
        <dbReference type="EMBL" id="KIL79370.1"/>
    </source>
</evidence>
<organism evidence="1 2">
    <name type="scientific">Bacillus badius</name>
    <dbReference type="NCBI Taxonomy" id="1455"/>
    <lineage>
        <taxon>Bacteria</taxon>
        <taxon>Bacillati</taxon>
        <taxon>Bacillota</taxon>
        <taxon>Bacilli</taxon>
        <taxon>Bacillales</taxon>
        <taxon>Bacillaceae</taxon>
        <taxon>Pseudobacillus</taxon>
    </lineage>
</organism>
<accession>A0ABR5AXB3</accession>
<evidence type="ECO:0000313" key="2">
    <source>
        <dbReference type="Proteomes" id="UP000031982"/>
    </source>
</evidence>
<sequence>MPNPIKGKSIQEIAADRRVTQLLRQQIKAEDIWERAWKYCLKLGRLTHAPVTAKEYLRMKEFAADEALVEEVFHALKRYEVPNGNPVLTGFDVIGYFYSIALISQAKQNRDKHLLFLHQLTDQWIKEENSYGRLLHRNMKRLSKQYPDLKALESKWALFVDKSG</sequence>
<name>A0ABR5AXB3_BACBA</name>
<protein>
    <submittedName>
        <fullName evidence="1">Uncharacterized protein</fullName>
    </submittedName>
</protein>
<gene>
    <name evidence="1" type="ORF">SD77_3236</name>
</gene>
<proteinExistence type="predicted"/>
<keyword evidence="2" id="KW-1185">Reference proteome</keyword>
<dbReference type="EMBL" id="JXLP01000003">
    <property type="protein sequence ID" value="KIL79370.1"/>
    <property type="molecule type" value="Genomic_DNA"/>
</dbReference>
<dbReference type="Proteomes" id="UP000031982">
    <property type="component" value="Unassembled WGS sequence"/>
</dbReference>
<reference evidence="1 2" key="1">
    <citation type="submission" date="2015-01" db="EMBL/GenBank/DDBJ databases">
        <title>Genome Assembly of Bacillus badius MTCC 1458.</title>
        <authorList>
            <person name="Verma A."/>
            <person name="Khatri I."/>
            <person name="Mual P."/>
            <person name="Subramanian S."/>
            <person name="Krishnamurthi S."/>
        </authorList>
    </citation>
    <scope>NUCLEOTIDE SEQUENCE [LARGE SCALE GENOMIC DNA]</scope>
    <source>
        <strain evidence="1 2">MTCC 1458</strain>
    </source>
</reference>